<keyword evidence="2" id="KW-1185">Reference proteome</keyword>
<dbReference type="RefSeq" id="WP_146933548.1">
    <property type="nucleotide sequence ID" value="NZ_CBCSHZ010000021.1"/>
</dbReference>
<name>A0A5C6ZQ95_9FLAO</name>
<evidence type="ECO:0000313" key="2">
    <source>
        <dbReference type="Proteomes" id="UP000321367"/>
    </source>
</evidence>
<protein>
    <submittedName>
        <fullName evidence="1">Uncharacterized protein</fullName>
    </submittedName>
</protein>
<evidence type="ECO:0000313" key="1">
    <source>
        <dbReference type="EMBL" id="TXD92671.1"/>
    </source>
</evidence>
<accession>A0A5C6ZQ95</accession>
<dbReference type="OrthoDB" id="1439488at2"/>
<dbReference type="AlphaFoldDB" id="A0A5C6ZQ95"/>
<dbReference type="EMBL" id="VORY01000018">
    <property type="protein sequence ID" value="TXD92671.1"/>
    <property type="molecule type" value="Genomic_DNA"/>
</dbReference>
<reference evidence="1 2" key="1">
    <citation type="submission" date="2019-08" db="EMBL/GenBank/DDBJ databases">
        <title>Genome sequence of Gillisia hiemivivida IC154 (type strain).</title>
        <authorList>
            <person name="Bowman J.P."/>
        </authorList>
    </citation>
    <scope>NUCLEOTIDE SEQUENCE [LARGE SCALE GENOMIC DNA]</scope>
    <source>
        <strain evidence="1 2">IC154</strain>
    </source>
</reference>
<dbReference type="Proteomes" id="UP000321367">
    <property type="component" value="Unassembled WGS sequence"/>
</dbReference>
<comment type="caution">
    <text evidence="1">The sequence shown here is derived from an EMBL/GenBank/DDBJ whole genome shotgun (WGS) entry which is preliminary data.</text>
</comment>
<proteinExistence type="predicted"/>
<sequence length="137" mass="16084">MIIGLMFLFINCSKEETRDRISYEIIHENSLSYSEENKIPKQFKVFENENEWNIFIPEIERVNPNQAEILKNLNFDFINNNLIIVIGEYFFYCCSEITIVGVYNNREKVTVDFYESGPGELTAVSQAILILKIKKDK</sequence>
<gene>
    <name evidence="1" type="ORF">ES724_12900</name>
</gene>
<organism evidence="1 2">
    <name type="scientific">Gillisia hiemivivida</name>
    <dbReference type="NCBI Taxonomy" id="291190"/>
    <lineage>
        <taxon>Bacteria</taxon>
        <taxon>Pseudomonadati</taxon>
        <taxon>Bacteroidota</taxon>
        <taxon>Flavobacteriia</taxon>
        <taxon>Flavobacteriales</taxon>
        <taxon>Flavobacteriaceae</taxon>
        <taxon>Gillisia</taxon>
    </lineage>
</organism>